<comment type="caution">
    <text evidence="2">The sequence shown here is derived from an EMBL/GenBank/DDBJ whole genome shotgun (WGS) entry which is preliminary data.</text>
</comment>
<proteinExistence type="predicted"/>
<accession>A0A0G1X4A1</accession>
<evidence type="ECO:0000256" key="1">
    <source>
        <dbReference type="SAM" id="MobiDB-lite"/>
    </source>
</evidence>
<dbReference type="Proteomes" id="UP000033882">
    <property type="component" value="Unassembled WGS sequence"/>
</dbReference>
<feature type="compositionally biased region" description="Gly residues" evidence="1">
    <location>
        <begin position="70"/>
        <end position="79"/>
    </location>
</feature>
<evidence type="ECO:0000313" key="2">
    <source>
        <dbReference type="EMBL" id="KKU89250.1"/>
    </source>
</evidence>
<organism evidence="2 3">
    <name type="scientific">Candidatus Wolfebacteria bacterium GW2011_GWA2_47_9b</name>
    <dbReference type="NCBI Taxonomy" id="1619005"/>
    <lineage>
        <taxon>Bacteria</taxon>
        <taxon>Candidatus Wolfeibacteriota</taxon>
    </lineage>
</organism>
<name>A0A0G1X4A1_9BACT</name>
<sequence>MVIVGARLPSYKYTGVSADRVVDDTNLFEVLLHPFVRILDRRIFGVLTALICPAPAIRERDDLRQTFFGEGDGSGGGKQQGNKYNHNDPLHGNSPFEC</sequence>
<gene>
    <name evidence="2" type="ORF">UY19_C0017G0015</name>
</gene>
<reference evidence="2 3" key="1">
    <citation type="journal article" date="2015" name="Nature">
        <title>rRNA introns, odd ribosomes, and small enigmatic genomes across a large radiation of phyla.</title>
        <authorList>
            <person name="Brown C.T."/>
            <person name="Hug L.A."/>
            <person name="Thomas B.C."/>
            <person name="Sharon I."/>
            <person name="Castelle C.J."/>
            <person name="Singh A."/>
            <person name="Wilkins M.J."/>
            <person name="Williams K.H."/>
            <person name="Banfield J.F."/>
        </authorList>
    </citation>
    <scope>NUCLEOTIDE SEQUENCE [LARGE SCALE GENOMIC DNA]</scope>
</reference>
<dbReference type="AlphaFoldDB" id="A0A0G1X4A1"/>
<dbReference type="EMBL" id="LCPB01000017">
    <property type="protein sequence ID" value="KKU89250.1"/>
    <property type="molecule type" value="Genomic_DNA"/>
</dbReference>
<feature type="region of interest" description="Disordered" evidence="1">
    <location>
        <begin position="67"/>
        <end position="98"/>
    </location>
</feature>
<protein>
    <submittedName>
        <fullName evidence="2">Uncharacterized protein</fullName>
    </submittedName>
</protein>
<evidence type="ECO:0000313" key="3">
    <source>
        <dbReference type="Proteomes" id="UP000033882"/>
    </source>
</evidence>